<proteinExistence type="inferred from homology"/>
<protein>
    <submittedName>
        <fullName evidence="4">MurG-like transferase</fullName>
        <ecNumber evidence="4">2.-.-.-</ecNumber>
    </submittedName>
</protein>
<keyword evidence="2" id="KW-0472">Membrane</keyword>
<evidence type="ECO:0000313" key="4">
    <source>
        <dbReference type="EMBL" id="TWT93629.1"/>
    </source>
</evidence>
<dbReference type="Pfam" id="PF02397">
    <property type="entry name" value="Bac_transf"/>
    <property type="match status" value="1"/>
</dbReference>
<dbReference type="GO" id="GO:0016780">
    <property type="term" value="F:phosphotransferase activity, for other substituted phosphate groups"/>
    <property type="evidence" value="ECO:0007669"/>
    <property type="project" value="TreeGrafter"/>
</dbReference>
<dbReference type="EC" id="2.-.-.-" evidence="4"/>
<dbReference type="EMBL" id="SJPM01000009">
    <property type="protein sequence ID" value="TWT93629.1"/>
    <property type="molecule type" value="Genomic_DNA"/>
</dbReference>
<dbReference type="Proteomes" id="UP000316213">
    <property type="component" value="Unassembled WGS sequence"/>
</dbReference>
<dbReference type="PANTHER" id="PTHR30576">
    <property type="entry name" value="COLANIC BIOSYNTHESIS UDP-GLUCOSE LIPID CARRIER TRANSFERASE"/>
    <property type="match status" value="1"/>
</dbReference>
<dbReference type="OrthoDB" id="9766874at2"/>
<feature type="transmembrane region" description="Helical" evidence="2">
    <location>
        <begin position="28"/>
        <end position="52"/>
    </location>
</feature>
<sequence>MTALLEMPIATDAAPSIERRSHPSWKRILDLSVVAMATPILAPLLVAVAVYIRLVSKGPVLFLQSRVGYGGEFFTIYKFRTMHVSSRGRDCGHRSYVAAHAGTGTPVKKPDLRHELIPGGGLIRKLSIDEFPQLINVFLGNMSIVGPRPDLMQLEDYQPWQLERFGVLPGMTGLWQVSGKNELTLEEMIELDIRYARHRSLAGDLKIILKTFVVLIFDFNE</sequence>
<reference evidence="4 5" key="1">
    <citation type="submission" date="2019-02" db="EMBL/GenBank/DDBJ databases">
        <title>Deep-cultivation of Planctomycetes and their phenomic and genomic characterization uncovers novel biology.</title>
        <authorList>
            <person name="Wiegand S."/>
            <person name="Jogler M."/>
            <person name="Boedeker C."/>
            <person name="Pinto D."/>
            <person name="Vollmers J."/>
            <person name="Rivas-Marin E."/>
            <person name="Kohn T."/>
            <person name="Peeters S.H."/>
            <person name="Heuer A."/>
            <person name="Rast P."/>
            <person name="Oberbeckmann S."/>
            <person name="Bunk B."/>
            <person name="Jeske O."/>
            <person name="Meyerdierks A."/>
            <person name="Storesund J.E."/>
            <person name="Kallscheuer N."/>
            <person name="Luecker S."/>
            <person name="Lage O.M."/>
            <person name="Pohl T."/>
            <person name="Merkel B.J."/>
            <person name="Hornburger P."/>
            <person name="Mueller R.-W."/>
            <person name="Bruemmer F."/>
            <person name="Labrenz M."/>
            <person name="Spormann A.M."/>
            <person name="Op Den Camp H."/>
            <person name="Overmann J."/>
            <person name="Amann R."/>
            <person name="Jetten M.S.M."/>
            <person name="Mascher T."/>
            <person name="Medema M.H."/>
            <person name="Devos D.P."/>
            <person name="Kaster A.-K."/>
            <person name="Ovreas L."/>
            <person name="Rohde M."/>
            <person name="Galperin M.Y."/>
            <person name="Jogler C."/>
        </authorList>
    </citation>
    <scope>NUCLEOTIDE SEQUENCE [LARGE SCALE GENOMIC DNA]</scope>
    <source>
        <strain evidence="4 5">Pla100</strain>
    </source>
</reference>
<comment type="caution">
    <text evidence="4">The sequence shown here is derived from an EMBL/GenBank/DDBJ whole genome shotgun (WGS) entry which is preliminary data.</text>
</comment>
<comment type="similarity">
    <text evidence="1">Belongs to the bacterial sugar transferase family.</text>
</comment>
<evidence type="ECO:0000256" key="1">
    <source>
        <dbReference type="ARBA" id="ARBA00006464"/>
    </source>
</evidence>
<dbReference type="AlphaFoldDB" id="A0A5C6A254"/>
<dbReference type="InterPro" id="IPR003362">
    <property type="entry name" value="Bact_transf"/>
</dbReference>
<keyword evidence="2" id="KW-0812">Transmembrane</keyword>
<accession>A0A5C6A254</accession>
<keyword evidence="2" id="KW-1133">Transmembrane helix</keyword>
<dbReference type="PANTHER" id="PTHR30576:SF10">
    <property type="entry name" value="SLL5057 PROTEIN"/>
    <property type="match status" value="1"/>
</dbReference>
<evidence type="ECO:0000259" key="3">
    <source>
        <dbReference type="Pfam" id="PF02397"/>
    </source>
</evidence>
<keyword evidence="4" id="KW-0808">Transferase</keyword>
<name>A0A5C6A254_9BACT</name>
<organism evidence="4 5">
    <name type="scientific">Neorhodopirellula pilleata</name>
    <dbReference type="NCBI Taxonomy" id="2714738"/>
    <lineage>
        <taxon>Bacteria</taxon>
        <taxon>Pseudomonadati</taxon>
        <taxon>Planctomycetota</taxon>
        <taxon>Planctomycetia</taxon>
        <taxon>Pirellulales</taxon>
        <taxon>Pirellulaceae</taxon>
        <taxon>Neorhodopirellula</taxon>
    </lineage>
</organism>
<evidence type="ECO:0000313" key="5">
    <source>
        <dbReference type="Proteomes" id="UP000316213"/>
    </source>
</evidence>
<dbReference type="RefSeq" id="WP_146579442.1">
    <property type="nucleotide sequence ID" value="NZ_SJPM01000009.1"/>
</dbReference>
<feature type="domain" description="Bacterial sugar transferase" evidence="3">
    <location>
        <begin position="26"/>
        <end position="216"/>
    </location>
</feature>
<evidence type="ECO:0000256" key="2">
    <source>
        <dbReference type="SAM" id="Phobius"/>
    </source>
</evidence>
<gene>
    <name evidence="4" type="ORF">Pla100_41470</name>
</gene>
<keyword evidence="5" id="KW-1185">Reference proteome</keyword>